<keyword evidence="2" id="KW-0812">Transmembrane</keyword>
<feature type="region of interest" description="Disordered" evidence="1">
    <location>
        <begin position="31"/>
        <end position="71"/>
    </location>
</feature>
<dbReference type="Proteomes" id="UP001628078">
    <property type="component" value="Unassembled WGS sequence"/>
</dbReference>
<dbReference type="RefSeq" id="WP_407884470.1">
    <property type="nucleotide sequence ID" value="NZ_BQXO01000005.1"/>
</dbReference>
<keyword evidence="4" id="KW-1185">Reference proteome</keyword>
<evidence type="ECO:0000313" key="3">
    <source>
        <dbReference type="EMBL" id="GKT06379.1"/>
    </source>
</evidence>
<accession>A0ABQ5JRX0</accession>
<reference evidence="3 4" key="1">
    <citation type="submission" date="2022-03" db="EMBL/GenBank/DDBJ databases">
        <title>Draft genome sequence of Furfurilactobacillus curtus JCM 31185.</title>
        <authorList>
            <person name="Suzuki S."/>
            <person name="Endo A."/>
            <person name="Kajikawa A."/>
        </authorList>
    </citation>
    <scope>NUCLEOTIDE SEQUENCE [LARGE SCALE GENOMIC DNA]</scope>
    <source>
        <strain evidence="3 4">JCM 31185</strain>
    </source>
</reference>
<comment type="caution">
    <text evidence="3">The sequence shown here is derived from an EMBL/GenBank/DDBJ whole genome shotgun (WGS) entry which is preliminary data.</text>
</comment>
<feature type="compositionally biased region" description="Polar residues" evidence="1">
    <location>
        <begin position="31"/>
        <end position="44"/>
    </location>
</feature>
<gene>
    <name evidence="3" type="ORF">JCM31185_16660</name>
</gene>
<evidence type="ECO:0000256" key="1">
    <source>
        <dbReference type="SAM" id="MobiDB-lite"/>
    </source>
</evidence>
<evidence type="ECO:0000313" key="4">
    <source>
        <dbReference type="Proteomes" id="UP001628078"/>
    </source>
</evidence>
<evidence type="ECO:0000256" key="2">
    <source>
        <dbReference type="SAM" id="Phobius"/>
    </source>
</evidence>
<feature type="transmembrane region" description="Helical" evidence="2">
    <location>
        <begin position="7"/>
        <end position="28"/>
    </location>
</feature>
<name>A0ABQ5JRX0_9LACO</name>
<feature type="compositionally biased region" description="Basic residues" evidence="1">
    <location>
        <begin position="45"/>
        <end position="69"/>
    </location>
</feature>
<proteinExistence type="predicted"/>
<organism evidence="3 4">
    <name type="scientific">Furfurilactobacillus curtus</name>
    <dbReference type="NCBI Taxonomy" id="1746200"/>
    <lineage>
        <taxon>Bacteria</taxon>
        <taxon>Bacillati</taxon>
        <taxon>Bacillota</taxon>
        <taxon>Bacilli</taxon>
        <taxon>Lactobacillales</taxon>
        <taxon>Lactobacillaceae</taxon>
        <taxon>Furfurilactobacillus</taxon>
    </lineage>
</organism>
<keyword evidence="2" id="KW-1133">Transmembrane helix</keyword>
<dbReference type="EMBL" id="BQXO01000005">
    <property type="protein sequence ID" value="GKT06379.1"/>
    <property type="molecule type" value="Genomic_DNA"/>
</dbReference>
<protein>
    <submittedName>
        <fullName evidence="3">Uncharacterized protein</fullName>
    </submittedName>
</protein>
<keyword evidence="2" id="KW-0472">Membrane</keyword>
<sequence>MRSRTNIIFIVIAVLAIGVSVLTIHPVARQTEATQPSTSTNKPHSTVKKPAKNQTQRPRKAAVKPKPAKKTAVATQTVGGYTLTKRAVDLPTGLANGQATNEWSSPITLTLSTSALASGSDGNLVRFDGLQVGQSYRLWVQPSGSDQAYEINYQPTSASQYVPTPLLRTVYEAAQKTSPDVSQLTIYNSRRVN</sequence>